<protein>
    <submittedName>
        <fullName evidence="3">Uncharacterized protein</fullName>
    </submittedName>
</protein>
<feature type="compositionally biased region" description="Gly residues" evidence="1">
    <location>
        <begin position="412"/>
        <end position="426"/>
    </location>
</feature>
<feature type="region of interest" description="Disordered" evidence="1">
    <location>
        <begin position="173"/>
        <end position="238"/>
    </location>
</feature>
<dbReference type="AlphaFoldDB" id="A0AA38XIP2"/>
<evidence type="ECO:0000313" key="4">
    <source>
        <dbReference type="Proteomes" id="UP001172673"/>
    </source>
</evidence>
<feature type="chain" id="PRO_5041405655" evidence="2">
    <location>
        <begin position="23"/>
        <end position="447"/>
    </location>
</feature>
<comment type="caution">
    <text evidence="3">The sequence shown here is derived from an EMBL/GenBank/DDBJ whole genome shotgun (WGS) entry which is preliminary data.</text>
</comment>
<dbReference type="Proteomes" id="UP001172673">
    <property type="component" value="Unassembled WGS sequence"/>
</dbReference>
<feature type="compositionally biased region" description="Polar residues" evidence="1">
    <location>
        <begin position="259"/>
        <end position="269"/>
    </location>
</feature>
<feature type="region of interest" description="Disordered" evidence="1">
    <location>
        <begin position="259"/>
        <end position="279"/>
    </location>
</feature>
<name>A0AA38XIP2_9EURO</name>
<reference evidence="3" key="1">
    <citation type="submission" date="2022-10" db="EMBL/GenBank/DDBJ databases">
        <title>Culturing micro-colonial fungi from biological soil crusts in the Mojave desert and describing Neophaeococcomyces mojavensis, and introducing the new genera and species Taxawa tesnikishii.</title>
        <authorList>
            <person name="Kurbessoian T."/>
            <person name="Stajich J.E."/>
        </authorList>
    </citation>
    <scope>NUCLEOTIDE SEQUENCE</scope>
    <source>
        <strain evidence="3">TK_41</strain>
    </source>
</reference>
<evidence type="ECO:0000256" key="2">
    <source>
        <dbReference type="SAM" id="SignalP"/>
    </source>
</evidence>
<feature type="signal peptide" evidence="2">
    <location>
        <begin position="1"/>
        <end position="22"/>
    </location>
</feature>
<feature type="region of interest" description="Disordered" evidence="1">
    <location>
        <begin position="405"/>
        <end position="431"/>
    </location>
</feature>
<dbReference type="EMBL" id="JAPDRK010000003">
    <property type="protein sequence ID" value="KAJ9614144.1"/>
    <property type="molecule type" value="Genomic_DNA"/>
</dbReference>
<keyword evidence="4" id="KW-1185">Reference proteome</keyword>
<gene>
    <name evidence="3" type="ORF">H2200_002280</name>
</gene>
<accession>A0AA38XIP2</accession>
<sequence>MKTSSAALALLVWACALIIVETYPIETRSSPYENAIQTYSAQFEAEIPTYISVTKSPSPANMSSTTISDFKPSSPTLLGQAVACPGDMELCKVGNCCPVNSYCTVDGSGNGACCGNGAVCTGLSTPLPAWTIATLPASGAANSLKPAKAFSVLARFLGLGSAHPALKRSFPVLEKSSNTTASDAEEKKGGGGGHGGGGGGGGCGGGTGSSGSSGGRGSSEGGNSRGGTSGSSSTAPVSRPAQLFGIPFAVARQVKAASSWTNKSDSVTAPKNKFMGPNPQIIKADHNLTNSASGMPRPLKLFGLPVALAHRIQAAVSQVEGSAPKSVPKLKFMGANMAMIRTQNQTSGCPGKPRPNPIVSSVGEFFSKVKAALPSNPLAIQARDEIIQTDRNFEPAAATSMINQTDDHKGARGGGWRGRGGGGGSSGASMTRPWQIFRFPARLLGEL</sequence>
<evidence type="ECO:0000256" key="1">
    <source>
        <dbReference type="SAM" id="MobiDB-lite"/>
    </source>
</evidence>
<organism evidence="3 4">
    <name type="scientific">Cladophialophora chaetospira</name>
    <dbReference type="NCBI Taxonomy" id="386627"/>
    <lineage>
        <taxon>Eukaryota</taxon>
        <taxon>Fungi</taxon>
        <taxon>Dikarya</taxon>
        <taxon>Ascomycota</taxon>
        <taxon>Pezizomycotina</taxon>
        <taxon>Eurotiomycetes</taxon>
        <taxon>Chaetothyriomycetidae</taxon>
        <taxon>Chaetothyriales</taxon>
        <taxon>Herpotrichiellaceae</taxon>
        <taxon>Cladophialophora</taxon>
    </lineage>
</organism>
<keyword evidence="2" id="KW-0732">Signal</keyword>
<proteinExistence type="predicted"/>
<feature type="compositionally biased region" description="Gly residues" evidence="1">
    <location>
        <begin position="190"/>
        <end position="229"/>
    </location>
</feature>
<evidence type="ECO:0000313" key="3">
    <source>
        <dbReference type="EMBL" id="KAJ9614144.1"/>
    </source>
</evidence>